<sequence>MSLWKGVKGSWVVDNGALGVTTSSTNEIEPKRSNSVWQDQIVDFRIQIVGAPGYDFNLLMSMQMTGQASSKGC</sequence>
<dbReference type="Proteomes" id="UP000658690">
    <property type="component" value="Unassembled WGS sequence"/>
</dbReference>
<gene>
    <name evidence="1" type="ORF">GC102_30920</name>
</gene>
<proteinExistence type="predicted"/>
<reference evidence="1 2" key="1">
    <citation type="submission" date="2019-10" db="EMBL/GenBank/DDBJ databases">
        <title>Description of Paenibacillus choica sp. nov.</title>
        <authorList>
            <person name="Carlier A."/>
            <person name="Qi S."/>
        </authorList>
    </citation>
    <scope>NUCLEOTIDE SEQUENCE [LARGE SCALE GENOMIC DNA]</scope>
    <source>
        <strain evidence="1 2">LMG 31460</strain>
    </source>
</reference>
<accession>A0ABX1ZE24</accession>
<organism evidence="1 2">
    <name type="scientific">Paenibacillus germinis</name>
    <dbReference type="NCBI Taxonomy" id="2654979"/>
    <lineage>
        <taxon>Bacteria</taxon>
        <taxon>Bacillati</taxon>
        <taxon>Bacillota</taxon>
        <taxon>Bacilli</taxon>
        <taxon>Bacillales</taxon>
        <taxon>Paenibacillaceae</taxon>
        <taxon>Paenibacillus</taxon>
    </lineage>
</organism>
<evidence type="ECO:0000313" key="2">
    <source>
        <dbReference type="Proteomes" id="UP000658690"/>
    </source>
</evidence>
<dbReference type="EMBL" id="WHOC01000160">
    <property type="protein sequence ID" value="NOU90125.1"/>
    <property type="molecule type" value="Genomic_DNA"/>
</dbReference>
<protein>
    <submittedName>
        <fullName evidence="1">Uncharacterized protein</fullName>
    </submittedName>
</protein>
<comment type="caution">
    <text evidence="1">The sequence shown here is derived from an EMBL/GenBank/DDBJ whole genome shotgun (WGS) entry which is preliminary data.</text>
</comment>
<dbReference type="RefSeq" id="WP_171692952.1">
    <property type="nucleotide sequence ID" value="NZ_WHOC01000160.1"/>
</dbReference>
<evidence type="ECO:0000313" key="1">
    <source>
        <dbReference type="EMBL" id="NOU90125.1"/>
    </source>
</evidence>
<keyword evidence="2" id="KW-1185">Reference proteome</keyword>
<name>A0ABX1ZE24_9BACL</name>